<feature type="chain" id="PRO_5039071260" evidence="2">
    <location>
        <begin position="20"/>
        <end position="48"/>
    </location>
</feature>
<sequence>MAGLACTAVLGLASGIGIAACGEDRGGVEVQGGGTTATSGTPTTTTAP</sequence>
<evidence type="ECO:0000313" key="3">
    <source>
        <dbReference type="EMBL" id="CAA9473481.1"/>
    </source>
</evidence>
<keyword evidence="2" id="KW-0732">Signal</keyword>
<dbReference type="AlphaFoldDB" id="A0A6J4RRW9"/>
<name>A0A6J4RRW9_9ACTN</name>
<organism evidence="3">
    <name type="scientific">uncultured Solirubrobacteraceae bacterium</name>
    <dbReference type="NCBI Taxonomy" id="1162706"/>
    <lineage>
        <taxon>Bacteria</taxon>
        <taxon>Bacillati</taxon>
        <taxon>Actinomycetota</taxon>
        <taxon>Thermoleophilia</taxon>
        <taxon>Solirubrobacterales</taxon>
        <taxon>Solirubrobacteraceae</taxon>
        <taxon>environmental samples</taxon>
    </lineage>
</organism>
<dbReference type="EMBL" id="CADCVO010000092">
    <property type="protein sequence ID" value="CAA9473481.1"/>
    <property type="molecule type" value="Genomic_DNA"/>
</dbReference>
<gene>
    <name evidence="3" type="ORF">AVDCRST_MAG13-643</name>
</gene>
<feature type="compositionally biased region" description="Low complexity" evidence="1">
    <location>
        <begin position="36"/>
        <end position="48"/>
    </location>
</feature>
<reference evidence="3" key="1">
    <citation type="submission" date="2020-02" db="EMBL/GenBank/DDBJ databases">
        <authorList>
            <person name="Meier V. D."/>
        </authorList>
    </citation>
    <scope>NUCLEOTIDE SEQUENCE</scope>
    <source>
        <strain evidence="3">AVDCRST_MAG13</strain>
    </source>
</reference>
<evidence type="ECO:0000256" key="2">
    <source>
        <dbReference type="SAM" id="SignalP"/>
    </source>
</evidence>
<proteinExistence type="predicted"/>
<feature type="region of interest" description="Disordered" evidence="1">
    <location>
        <begin position="27"/>
        <end position="48"/>
    </location>
</feature>
<accession>A0A6J4RRW9</accession>
<protein>
    <submittedName>
        <fullName evidence="3">Uncharacterized protein</fullName>
    </submittedName>
</protein>
<evidence type="ECO:0000256" key="1">
    <source>
        <dbReference type="SAM" id="MobiDB-lite"/>
    </source>
</evidence>
<feature type="signal peptide" evidence="2">
    <location>
        <begin position="1"/>
        <end position="19"/>
    </location>
</feature>